<proteinExistence type="inferred from homology"/>
<dbReference type="GO" id="GO:0016020">
    <property type="term" value="C:membrane"/>
    <property type="evidence" value="ECO:0007669"/>
    <property type="project" value="TreeGrafter"/>
</dbReference>
<dbReference type="InterPro" id="IPR015500">
    <property type="entry name" value="Peptidase_S8_subtilisin-rel"/>
</dbReference>
<dbReference type="InterPro" id="IPR041690">
    <property type="entry name" value="Cadherin_5"/>
</dbReference>
<dbReference type="Pfam" id="PF00353">
    <property type="entry name" value="HemolysinCabind"/>
    <property type="match status" value="12"/>
</dbReference>
<accession>A0A2N3PPR0</accession>
<evidence type="ECO:0000313" key="7">
    <source>
        <dbReference type="Proteomes" id="UP000233293"/>
    </source>
</evidence>
<dbReference type="Proteomes" id="UP000233293">
    <property type="component" value="Unassembled WGS sequence"/>
</dbReference>
<dbReference type="InterPro" id="IPR001343">
    <property type="entry name" value="Hemolysn_Ca-bd"/>
</dbReference>
<dbReference type="Pfam" id="PF17892">
    <property type="entry name" value="Cadherin_5"/>
    <property type="match status" value="1"/>
</dbReference>
<feature type="domain" description="Cadherin-like" evidence="5">
    <location>
        <begin position="459"/>
        <end position="550"/>
    </location>
</feature>
<dbReference type="Gene3D" id="3.40.50.200">
    <property type="entry name" value="Peptidase S8/S53 domain"/>
    <property type="match status" value="1"/>
</dbReference>
<dbReference type="SUPFAM" id="SSF52743">
    <property type="entry name" value="Subtilisin-like"/>
    <property type="match status" value="1"/>
</dbReference>
<sequence length="3028" mass="299340">FESGGVVAPITNITQTVSEFLNAGATPGKYADGLAALTQAGATAFTAQTALIDPTTGVSYWNEIMVWNDANANGVSDAGEVVSLDSLGITSISLAGSGNQGESINGSSVTNRTTYTKSDGSVNQAAAVNFQNDSIGNITTTVTGGVVITSLSEGGPTQATTFVAQNATAHSYLISGGKLIDQTTGTTVATAITAALSSSRNDVITVASSDTGTYWLGGGSGADTLTGGGGTNVFLVNPNTVVHGGTGANSFNIAKVIGTRGVTIDMAKDYLQEVIGGSGGDVINASGTTWNVFIQGGSGNNIIIGGAAADAIAGGTGDDLIELGSGGGVVHAGSGNDVIYGGSGSTAGKPNSDVIFAGPGNDIVTLGSDNAEVYVGAGALTVIGKAGAFSVVGFHGSYADYTLSHNADGTLTVTNIGNRDGDGTVTMKNVTDLDFKDIAQVPVASTAGMPVPDSLNTGNAAQVTTNAAGQYVISAATLLSNDIDYAGNTLSIRQLLSSSGAAIARGASGQVTGGTAALSADGATITFTPAAGFNGLMSFRYNIEDNKGNNGALVEQVGTTNTAEMSATVYLNTPAQPTDTLFDSEWFLTAASVIPVWKDYTGAGVTVAVFDPSGNVDFSNPDLAANAGSSVKIDGTPGVEQLGTHATLVAGVIGAARDGSGAVGVAYGATIDSVAIPDAFTNAQAVLSSLAGWANYDIVNNSWGWTQPFTDYFAYNYTSVTEGAFRNAVTTGRDGLGTILVFAGGNDRAGGETTNDQEMTSSLYGITVGGINATADLGSLVPAGRPFSNPGSSILVSAPANNITSDGVTFVNDFGQTFGADTQTAAGTSFATPIVSGIVALMLEANPNLGYRDVQQILAYSADKVNDPTPTSTDPYNVWKSNTATNWNGTGLHYSSDYGFGEVDARAAVRLAETWQGQKTYGNLQQSAWQNSAVVSLPTSYTFTFDSSGHIISATPNYNYFEAISPTPGIQIEHIQIAIDMDITLHPLNDTRIVLSRLRSVSTNPAYRETDSFTLFDGENTTPSTNDEYTSSDGHTHLLFTYGTNQYLGENTGNDYWDLNFIQKSTGNYYSSYPQFKMQFSGSATGGTQQWIFTDEIAANAAITPVTASDSFNASAATGNNVIDLRSGTSDSVIDGHVVTVNGNLGEGFGGDGNDILIANAAGDLLYGGRGNDTLIGGAGNDTLDGGQGNDTLIGGGGGDAYDFNANYGQDVIVNGNGSGAASGLLMLGAGLDAASKVALTPNDLWFSRSGNSLIIQELGTTAQVTVQNWFAATASELQSLVLADGSRIGTAAITALATAMAAYQAANPSFDPRTATALPTDPTLGSALDTNWARTITGTGGNDLLDDGGIGNVTLVGGGGNDTYDFNAGYGQDVIVNGLSGNAGPSGTLQLGAGLTPGDLWFVRSGDDLVVQALGTADQATVKGWFAGNTAELSSIAAGDGSTIGTAAINQLQAAMAAWQSANPGFSPQTATMPAALSGALANGWNISIFGTTGNDTLDAGGAGNDTLIGNGGNDVYQFNAGYGRDVIVNGTGSGGPGGTLQLGAGLIPGDLWFSASGNDLVIQVLGTSSRVTVQNWLAATPAELSSIVAGDGSTIDPASVGRLLAAMTAYQQSNPAFDAAAATVMPAAMVAVLPDYWLEIGPSLTVHATSGNAGAAIPLSIITAPTAREGQAGITVTISGLPNGAALSTGTQNADGSWTLTAAQLSGLTMTAPAGSFAGTATLVVTSTATESDGTEESRSADLTVVIAGVASAPTLSVSSASGTAGAAIPLTIASALTATDGTESLALKITGVPSAASLSAGTRNADGSWSLTPAQLTDLTLNAPAAGSFAGTATLTVIATATEPDGSTASTSASLPVVIAGVATAPTLNVQTASGNAGTAIPLTIASGLTATDGTESLSITVTGVPGVASLSAGTKNADGSWTLTPVQLSGLTLSAPAGSFAGTATLTVTATATETDGSTAATSANLPVAIAGVATAPSLSVQAVSGHAASPIGLSIASALTATDGAESLAITVTGLPSGASLSAGIRNADGSWMLTSAQLVGLTLTSPAGLFGSYSLGVTATALESDGSQATTTAPLGVTITGLATAPTLAVQAASGSAGSAVPLAIASAIAANDGHENLSITIVGVPGMASLSAGMKNADGSWTLTSAQLAGLTLTTPAGSFAGTAALTVTATESDSLDGSVASTSANLPLTILGVATAPTLSVQNASGNAGGAIPLAITSALTATDGAESLSITISGLPSDATLSAGTQNADGSWTLTPAQLQGLALNVPSGTATGTFNLTTTATATETDGSTATTMVTLPVLVNPPGFILTTAGSGVVLQGGSGNDTLISSGGGWTGGNTLIAGSGTDTLLSSGSNDTLIAGIGATEALLSSGYRNTLIGGSGTDVLSSSGRYNTLIAGIGATEVLSSSGSNDTLIGGSGADMLSSNGHHNTLIAGSGRGTLVSSGSFDTLIGNAGGNLLEVMGGSDAAACYALNNVVVNFTTGRAQVNGAIVGDTLVGITAAAAYGSKDTLIGGTGLTTLISDVAGNTLIAGSGQTIASYGDSGITVDLATGKATKYGATTSDTLVGIVIASSSGISNTLIAGGGVDTLLSSGGNNTLIAAAGTAAVLASSGHSDTLIGNGAGTTLIEITGGSVATAAYVLDDVTVNLDMGTASMNGSGVADTLIGITVAAAYGRDDTLIGEADNDTLIGNGSGSTLVGTAGRTEAYYGNTSVTKPLLVDLAAGTATEFGGTNDRLIGITKVELGGVEGTLIGGSGADVLLSSGSSNLLIGGSGSDTLWSHGDSDTLIAGTGTDTLWSQGVGNTLVGGVGPNILTSIGWNDTLIAGSGTDTLWSAGLDNTLVGGAGPNILISAGSTDTLFAGSGTDTLLSSGWMNTLVAGAGATTMVVTGADAYSSYFEYSRGDGAATIQNRTGIGSGELDFAPGITDDQLWFTQSGNDLQIDVMGSSSEVTVSNWFAGTGNQLSEITAGGLKIDGQIAQLVQAMAVYSANHPGFAPGALANTRAPSDPVLQGAIAAAWH</sequence>
<evidence type="ECO:0000256" key="1">
    <source>
        <dbReference type="ARBA" id="ARBA00022670"/>
    </source>
</evidence>
<comment type="caution">
    <text evidence="6">The sequence shown here is derived from an EMBL/GenBank/DDBJ whole genome shotgun (WGS) entry which is preliminary data.</text>
</comment>
<evidence type="ECO:0000256" key="2">
    <source>
        <dbReference type="ARBA" id="ARBA00022801"/>
    </source>
</evidence>
<organism evidence="6 7">
    <name type="scientific">Telmatospirillum siberiense</name>
    <dbReference type="NCBI Taxonomy" id="382514"/>
    <lineage>
        <taxon>Bacteria</taxon>
        <taxon>Pseudomonadati</taxon>
        <taxon>Pseudomonadota</taxon>
        <taxon>Alphaproteobacteria</taxon>
        <taxon>Rhodospirillales</taxon>
        <taxon>Rhodospirillaceae</taxon>
        <taxon>Telmatospirillum</taxon>
    </lineage>
</organism>
<dbReference type="PRINTS" id="PR00723">
    <property type="entry name" value="SUBTILISIN"/>
</dbReference>
<name>A0A2N3PPR0_9PROT</name>
<dbReference type="GO" id="GO:0004252">
    <property type="term" value="F:serine-type endopeptidase activity"/>
    <property type="evidence" value="ECO:0007669"/>
    <property type="project" value="InterPro"/>
</dbReference>
<evidence type="ECO:0000256" key="4">
    <source>
        <dbReference type="PROSITE-ProRule" id="PRU01240"/>
    </source>
</evidence>
<dbReference type="EMBL" id="PIUM01000033">
    <property type="protein sequence ID" value="PKU22386.1"/>
    <property type="molecule type" value="Genomic_DNA"/>
</dbReference>
<reference evidence="7" key="1">
    <citation type="submission" date="2017-12" db="EMBL/GenBank/DDBJ databases">
        <title>Draft genome sequence of Telmatospirillum siberiense 26-4b1T, an acidotolerant peatland alphaproteobacterium potentially involved in sulfur cycling.</title>
        <authorList>
            <person name="Hausmann B."/>
            <person name="Pjevac P."/>
            <person name="Schreck K."/>
            <person name="Herbold C.W."/>
            <person name="Daims H."/>
            <person name="Wagner M."/>
            <person name="Pester M."/>
            <person name="Loy A."/>
        </authorList>
    </citation>
    <scope>NUCLEOTIDE SEQUENCE [LARGE SCALE GENOMIC DNA]</scope>
    <source>
        <strain evidence="7">26-4b1</strain>
    </source>
</reference>
<keyword evidence="2" id="KW-0378">Hydrolase</keyword>
<evidence type="ECO:0000313" key="6">
    <source>
        <dbReference type="EMBL" id="PKU22386.1"/>
    </source>
</evidence>
<keyword evidence="1" id="KW-0645">Protease</keyword>
<dbReference type="InterPro" id="IPR011049">
    <property type="entry name" value="Serralysin-like_metalloprot_C"/>
</dbReference>
<comment type="similarity">
    <text evidence="4">Belongs to the peptidase S8 family.</text>
</comment>
<dbReference type="PROSITE" id="PS00138">
    <property type="entry name" value="SUBTILASE_SER"/>
    <property type="match status" value="1"/>
</dbReference>
<feature type="non-terminal residue" evidence="6">
    <location>
        <position position="1"/>
    </location>
</feature>
<evidence type="ECO:0000256" key="3">
    <source>
        <dbReference type="ARBA" id="ARBA00022825"/>
    </source>
</evidence>
<dbReference type="PROSITE" id="PS00330">
    <property type="entry name" value="HEMOLYSIN_CALCIUM"/>
    <property type="match status" value="2"/>
</dbReference>
<dbReference type="GO" id="GO:0005509">
    <property type="term" value="F:calcium ion binding"/>
    <property type="evidence" value="ECO:0007669"/>
    <property type="project" value="InterPro"/>
</dbReference>
<dbReference type="PANTHER" id="PTHR42884:SF14">
    <property type="entry name" value="NEUROENDOCRINE CONVERTASE 1"/>
    <property type="match status" value="1"/>
</dbReference>
<gene>
    <name evidence="6" type="ORF">CWS72_22185</name>
</gene>
<dbReference type="InterPro" id="IPR018511">
    <property type="entry name" value="Hemolysin-typ_Ca-bd_CS"/>
</dbReference>
<dbReference type="PRINTS" id="PR00313">
    <property type="entry name" value="CABNDNGRPT"/>
</dbReference>
<comment type="caution">
    <text evidence="4">Lacks conserved residue(s) required for the propagation of feature annotation.</text>
</comment>
<dbReference type="PROSITE" id="PS51892">
    <property type="entry name" value="SUBTILASE"/>
    <property type="match status" value="1"/>
</dbReference>
<evidence type="ECO:0000259" key="5">
    <source>
        <dbReference type="Pfam" id="PF17892"/>
    </source>
</evidence>
<protein>
    <recommendedName>
        <fullName evidence="5">Cadherin-like domain-containing protein</fullName>
    </recommendedName>
</protein>
<dbReference type="InterPro" id="IPR023828">
    <property type="entry name" value="Peptidase_S8_Ser-AS"/>
</dbReference>
<dbReference type="SUPFAM" id="SSF51120">
    <property type="entry name" value="beta-Roll"/>
    <property type="match status" value="7"/>
</dbReference>
<dbReference type="Gene3D" id="2.150.10.10">
    <property type="entry name" value="Serralysin-like metalloprotease, C-terminal"/>
    <property type="match status" value="5"/>
</dbReference>
<keyword evidence="3" id="KW-0720">Serine protease</keyword>
<keyword evidence="7" id="KW-1185">Reference proteome</keyword>
<dbReference type="GO" id="GO:0016485">
    <property type="term" value="P:protein processing"/>
    <property type="evidence" value="ECO:0007669"/>
    <property type="project" value="TreeGrafter"/>
</dbReference>
<dbReference type="InterPro" id="IPR036852">
    <property type="entry name" value="Peptidase_S8/S53_dom_sf"/>
</dbReference>
<dbReference type="PANTHER" id="PTHR42884">
    <property type="entry name" value="PROPROTEIN CONVERTASE SUBTILISIN/KEXIN-RELATED"/>
    <property type="match status" value="1"/>
</dbReference>